<reference evidence="2" key="1">
    <citation type="submission" date="2009-08" db="EMBL/GenBank/DDBJ databases">
        <authorList>
            <person name="Cheung F."/>
            <person name="Xiao Y."/>
            <person name="Chan A."/>
            <person name="Moskal W."/>
            <person name="Town C.D."/>
        </authorList>
    </citation>
    <scope>NUCLEOTIDE SEQUENCE</scope>
</reference>
<evidence type="ECO:0000313" key="2">
    <source>
        <dbReference type="EMBL" id="ACU18307.1"/>
    </source>
</evidence>
<accession>C6T905</accession>
<sequence>MQAVVKKIKEKNIKCVKIRFSVILNALETYILFFFYKRNFYLLNALFVSNILPK</sequence>
<keyword evidence="1" id="KW-0472">Membrane</keyword>
<keyword evidence="1" id="KW-1133">Transmembrane helix</keyword>
<dbReference type="AlphaFoldDB" id="C6T905"/>
<feature type="transmembrane region" description="Helical" evidence="1">
    <location>
        <begin position="20"/>
        <end position="36"/>
    </location>
</feature>
<protein>
    <submittedName>
        <fullName evidence="2">Uncharacterized protein</fullName>
    </submittedName>
</protein>
<keyword evidence="1" id="KW-0812">Transmembrane</keyword>
<name>C6T905_SOYBN</name>
<organism evidence="2">
    <name type="scientific">Glycine max</name>
    <name type="common">Soybean</name>
    <name type="synonym">Glycine hispida</name>
    <dbReference type="NCBI Taxonomy" id="3847"/>
    <lineage>
        <taxon>Eukaryota</taxon>
        <taxon>Viridiplantae</taxon>
        <taxon>Streptophyta</taxon>
        <taxon>Embryophyta</taxon>
        <taxon>Tracheophyta</taxon>
        <taxon>Spermatophyta</taxon>
        <taxon>Magnoliopsida</taxon>
        <taxon>eudicotyledons</taxon>
        <taxon>Gunneridae</taxon>
        <taxon>Pentapetalae</taxon>
        <taxon>rosids</taxon>
        <taxon>fabids</taxon>
        <taxon>Fabales</taxon>
        <taxon>Fabaceae</taxon>
        <taxon>Papilionoideae</taxon>
        <taxon>50 kb inversion clade</taxon>
        <taxon>NPAAA clade</taxon>
        <taxon>indigoferoid/millettioid clade</taxon>
        <taxon>Phaseoleae</taxon>
        <taxon>Glycine</taxon>
        <taxon>Glycine subgen. Soja</taxon>
    </lineage>
</organism>
<dbReference type="EMBL" id="BT093962">
    <property type="protein sequence ID" value="ACU18307.1"/>
    <property type="molecule type" value="mRNA"/>
</dbReference>
<proteinExistence type="evidence at transcript level"/>
<evidence type="ECO:0000256" key="1">
    <source>
        <dbReference type="SAM" id="Phobius"/>
    </source>
</evidence>